<organism evidence="16 17">
    <name type="scientific">Corynebacterium renale</name>
    <dbReference type="NCBI Taxonomy" id="1724"/>
    <lineage>
        <taxon>Bacteria</taxon>
        <taxon>Bacillati</taxon>
        <taxon>Actinomycetota</taxon>
        <taxon>Actinomycetes</taxon>
        <taxon>Mycobacteriales</taxon>
        <taxon>Corynebacteriaceae</taxon>
        <taxon>Corynebacterium</taxon>
    </lineage>
</organism>
<dbReference type="GO" id="GO:0006508">
    <property type="term" value="P:proteolysis"/>
    <property type="evidence" value="ECO:0007669"/>
    <property type="project" value="UniProtKB-KW"/>
</dbReference>
<keyword evidence="6 14" id="KW-0812">Transmembrane</keyword>
<dbReference type="SUPFAM" id="SSF50156">
    <property type="entry name" value="PDZ domain-like"/>
    <property type="match status" value="1"/>
</dbReference>
<proteinExistence type="inferred from homology"/>
<evidence type="ECO:0000256" key="13">
    <source>
        <dbReference type="ARBA" id="ARBA00033476"/>
    </source>
</evidence>
<keyword evidence="9 14" id="KW-1133">Transmembrane helix</keyword>
<evidence type="ECO:0000256" key="6">
    <source>
        <dbReference type="ARBA" id="ARBA00022692"/>
    </source>
</evidence>
<feature type="transmembrane region" description="Helical" evidence="14">
    <location>
        <begin position="110"/>
        <end position="134"/>
    </location>
</feature>
<dbReference type="SMART" id="SM00228">
    <property type="entry name" value="PDZ"/>
    <property type="match status" value="1"/>
</dbReference>
<evidence type="ECO:0000313" key="16">
    <source>
        <dbReference type="EMBL" id="PFG28506.1"/>
    </source>
</evidence>
<reference evidence="16 17" key="1">
    <citation type="submission" date="2017-10" db="EMBL/GenBank/DDBJ databases">
        <title>Sequencing the genomes of 1000 actinobacteria strains.</title>
        <authorList>
            <person name="Klenk H.-P."/>
        </authorList>
    </citation>
    <scope>NUCLEOTIDE SEQUENCE [LARGE SCALE GENOMIC DNA]</scope>
    <source>
        <strain evidence="16 17">DSM 20688</strain>
    </source>
</reference>
<evidence type="ECO:0000259" key="15">
    <source>
        <dbReference type="SMART" id="SM00228"/>
    </source>
</evidence>
<dbReference type="Proteomes" id="UP000221653">
    <property type="component" value="Unassembled WGS sequence"/>
</dbReference>
<dbReference type="CDD" id="cd06163">
    <property type="entry name" value="S2P-M50_PDZ_RseP-like"/>
    <property type="match status" value="1"/>
</dbReference>
<gene>
    <name evidence="16" type="ORF">ATK06_1617</name>
</gene>
<dbReference type="InterPro" id="IPR008915">
    <property type="entry name" value="Peptidase_M50"/>
</dbReference>
<dbReference type="InterPro" id="IPR001478">
    <property type="entry name" value="PDZ"/>
</dbReference>
<dbReference type="InterPro" id="IPR036034">
    <property type="entry name" value="PDZ_sf"/>
</dbReference>
<keyword evidence="11 14" id="KW-0472">Membrane</keyword>
<dbReference type="EMBL" id="PDJF01000001">
    <property type="protein sequence ID" value="PFG28506.1"/>
    <property type="molecule type" value="Genomic_DNA"/>
</dbReference>
<dbReference type="GO" id="GO:0004222">
    <property type="term" value="F:metalloendopeptidase activity"/>
    <property type="evidence" value="ECO:0007669"/>
    <property type="project" value="InterPro"/>
</dbReference>
<comment type="similarity">
    <text evidence="3">Belongs to the peptidase M50B family.</text>
</comment>
<dbReference type="InterPro" id="IPR004387">
    <property type="entry name" value="Pept_M50_Zn"/>
</dbReference>
<keyword evidence="8" id="KW-0862">Zinc</keyword>
<dbReference type="AlphaFoldDB" id="A0A2A9DQ71"/>
<dbReference type="InterPro" id="IPR041489">
    <property type="entry name" value="PDZ_6"/>
</dbReference>
<accession>A0A2A9DQ71</accession>
<evidence type="ECO:0000256" key="8">
    <source>
        <dbReference type="ARBA" id="ARBA00022833"/>
    </source>
</evidence>
<evidence type="ECO:0000256" key="14">
    <source>
        <dbReference type="SAM" id="Phobius"/>
    </source>
</evidence>
<dbReference type="Pfam" id="PF17820">
    <property type="entry name" value="PDZ_6"/>
    <property type="match status" value="1"/>
</dbReference>
<comment type="cofactor">
    <cofactor evidence="1">
        <name>Zn(2+)</name>
        <dbReference type="ChEBI" id="CHEBI:29105"/>
    </cofactor>
</comment>
<sequence>MLLKESRCKGDSVLVYLLGVVLFAVGIAATIALHELGHLSVARWSGMRVRRYFVGFGPTLWSTQKGTTEYGVKVVPFGGFCEIAGMTALDEVTPEEAPFAMRNKPAWKRIAVLLGGIAMNILVGLTIIFGVAVTSGIPNPYADMTPIAGETVCVADRNAVGESEPCSGPGPAGAAGVKAGDRIVAVDGNKLEAFVQLRDYVIDKPGQTVTLDVLRDGTPTTIDVPVAEVTAYAADGTPTTLGAIGIVGGAIPDAIKVFSPAEAVGATFKYSGDLLEGTVKGLVQLPAKIPGVALSIFGAEREVDSPMSVVGASRVGGEFVERSLWSMFWLMLASLNFFLALFNLIPLPPFDGGHVAVVVYEKIRDAVRRLRGLPPAGPADYTRLMPITYAIAAALLTVGVLFVVADVVNPVRLFG</sequence>
<dbReference type="Gene3D" id="2.30.42.10">
    <property type="match status" value="1"/>
</dbReference>
<dbReference type="PANTHER" id="PTHR42837">
    <property type="entry name" value="REGULATOR OF SIGMA-E PROTEASE RSEP"/>
    <property type="match status" value="1"/>
</dbReference>
<comment type="caution">
    <text evidence="16">The sequence shown here is derived from an EMBL/GenBank/DDBJ whole genome shotgun (WGS) entry which is preliminary data.</text>
</comment>
<evidence type="ECO:0000256" key="4">
    <source>
        <dbReference type="ARBA" id="ARBA00019897"/>
    </source>
</evidence>
<evidence type="ECO:0000256" key="5">
    <source>
        <dbReference type="ARBA" id="ARBA00022670"/>
    </source>
</evidence>
<dbReference type="PANTHER" id="PTHR42837:SF2">
    <property type="entry name" value="MEMBRANE METALLOPROTEASE ARASP2, CHLOROPLASTIC-RELATED"/>
    <property type="match status" value="1"/>
</dbReference>
<protein>
    <recommendedName>
        <fullName evidence="4">Zinc metalloprotease Rip1</fullName>
    </recommendedName>
    <alternativeName>
        <fullName evidence="12">S2P endopeptidase</fullName>
    </alternativeName>
    <alternativeName>
        <fullName evidence="13">Site-2-type intramembrane protease</fullName>
    </alternativeName>
</protein>
<dbReference type="GO" id="GO:0016020">
    <property type="term" value="C:membrane"/>
    <property type="evidence" value="ECO:0007669"/>
    <property type="project" value="UniProtKB-SubCell"/>
</dbReference>
<keyword evidence="7" id="KW-0378">Hydrolase</keyword>
<feature type="domain" description="PDZ" evidence="15">
    <location>
        <begin position="127"/>
        <end position="217"/>
    </location>
</feature>
<evidence type="ECO:0000256" key="7">
    <source>
        <dbReference type="ARBA" id="ARBA00022801"/>
    </source>
</evidence>
<keyword evidence="10 16" id="KW-0482">Metalloprotease</keyword>
<evidence type="ECO:0000256" key="3">
    <source>
        <dbReference type="ARBA" id="ARBA00007931"/>
    </source>
</evidence>
<evidence type="ECO:0000256" key="2">
    <source>
        <dbReference type="ARBA" id="ARBA00004141"/>
    </source>
</evidence>
<evidence type="ECO:0000313" key="17">
    <source>
        <dbReference type="Proteomes" id="UP000221653"/>
    </source>
</evidence>
<keyword evidence="5 16" id="KW-0645">Protease</keyword>
<feature type="transmembrane region" description="Helical" evidence="14">
    <location>
        <begin position="324"/>
        <end position="345"/>
    </location>
</feature>
<feature type="transmembrane region" description="Helical" evidence="14">
    <location>
        <begin position="387"/>
        <end position="408"/>
    </location>
</feature>
<keyword evidence="17" id="KW-1185">Reference proteome</keyword>
<name>A0A2A9DQ71_9CORY</name>
<dbReference type="STRING" id="1724.GCA_001044175_01073"/>
<comment type="subcellular location">
    <subcellularLocation>
        <location evidence="2">Membrane</location>
        <topology evidence="2">Multi-pass membrane protein</topology>
    </subcellularLocation>
</comment>
<evidence type="ECO:0000256" key="12">
    <source>
        <dbReference type="ARBA" id="ARBA00032214"/>
    </source>
</evidence>
<evidence type="ECO:0000256" key="9">
    <source>
        <dbReference type="ARBA" id="ARBA00022989"/>
    </source>
</evidence>
<evidence type="ECO:0000256" key="11">
    <source>
        <dbReference type="ARBA" id="ARBA00023136"/>
    </source>
</evidence>
<feature type="transmembrane region" description="Helical" evidence="14">
    <location>
        <begin position="12"/>
        <end position="33"/>
    </location>
</feature>
<evidence type="ECO:0000256" key="1">
    <source>
        <dbReference type="ARBA" id="ARBA00001947"/>
    </source>
</evidence>
<evidence type="ECO:0000256" key="10">
    <source>
        <dbReference type="ARBA" id="ARBA00023049"/>
    </source>
</evidence>
<dbReference type="Pfam" id="PF02163">
    <property type="entry name" value="Peptidase_M50"/>
    <property type="match status" value="1"/>
</dbReference>